<dbReference type="HAMAP" id="MF_01866">
    <property type="entry name" value="UPF0745"/>
    <property type="match status" value="1"/>
</dbReference>
<evidence type="ECO:0000313" key="3">
    <source>
        <dbReference type="EMBL" id="RCX33595.1"/>
    </source>
</evidence>
<gene>
    <name evidence="3" type="ORF">DFQ59_101902</name>
</gene>
<evidence type="ECO:0000259" key="2">
    <source>
        <dbReference type="PROSITE" id="PS51648"/>
    </source>
</evidence>
<reference evidence="3 4" key="1">
    <citation type="submission" date="2018-07" db="EMBL/GenBank/DDBJ databases">
        <title>Genomic Encyclopedia of Type Strains, Phase IV (KMG-IV): sequencing the most valuable type-strain genomes for metagenomic binning, comparative biology and taxonomic classification.</title>
        <authorList>
            <person name="Goeker M."/>
        </authorList>
    </citation>
    <scope>NUCLEOTIDE SEQUENCE [LARGE SCALE GENOMIC DNA]</scope>
    <source>
        <strain evidence="3 4">DSM 26407</strain>
    </source>
</reference>
<accession>A0A369CKH7</accession>
<protein>
    <recommendedName>
        <fullName evidence="1">YcgL domain-containing protein DFQ59_101902</fullName>
    </recommendedName>
</protein>
<dbReference type="InterPro" id="IPR038068">
    <property type="entry name" value="YcgL-like_sf"/>
</dbReference>
<proteinExistence type="inferred from homology"/>
<feature type="domain" description="YcgL" evidence="2">
    <location>
        <begin position="5"/>
        <end position="89"/>
    </location>
</feature>
<dbReference type="Proteomes" id="UP000252707">
    <property type="component" value="Unassembled WGS sequence"/>
</dbReference>
<dbReference type="AlphaFoldDB" id="A0A369CKH7"/>
<dbReference type="InterPro" id="IPR027354">
    <property type="entry name" value="YcgL_dom"/>
</dbReference>
<comment type="caution">
    <text evidence="3">The sequence shown here is derived from an EMBL/GenBank/DDBJ whole genome shotgun (WGS) entry which is preliminary data.</text>
</comment>
<sequence>MTDELTCWVYRSSRKDEMYLYLADKDVFDPVPEALLKAMGRLELVLELTLTPERSLAREDVNQVLANLRGQGFHLQMPPRLTPDLYHGE</sequence>
<dbReference type="Pfam" id="PF05166">
    <property type="entry name" value="YcgL"/>
    <property type="match status" value="1"/>
</dbReference>
<name>A0A369CKH7_9GAMM</name>
<keyword evidence="4" id="KW-1185">Reference proteome</keyword>
<dbReference type="EMBL" id="QPJY01000001">
    <property type="protein sequence ID" value="RCX33595.1"/>
    <property type="molecule type" value="Genomic_DNA"/>
</dbReference>
<organism evidence="3 4">
    <name type="scientific">Thioalbus denitrificans</name>
    <dbReference type="NCBI Taxonomy" id="547122"/>
    <lineage>
        <taxon>Bacteria</taxon>
        <taxon>Pseudomonadati</taxon>
        <taxon>Pseudomonadota</taxon>
        <taxon>Gammaproteobacteria</taxon>
        <taxon>Chromatiales</taxon>
        <taxon>Ectothiorhodospiraceae</taxon>
        <taxon>Thioalbus</taxon>
    </lineage>
</organism>
<dbReference type="PROSITE" id="PS51648">
    <property type="entry name" value="YCGL"/>
    <property type="match status" value="1"/>
</dbReference>
<evidence type="ECO:0000313" key="4">
    <source>
        <dbReference type="Proteomes" id="UP000252707"/>
    </source>
</evidence>
<evidence type="ECO:0000256" key="1">
    <source>
        <dbReference type="HAMAP-Rule" id="MF_01866"/>
    </source>
</evidence>
<dbReference type="PANTHER" id="PTHR38109:SF1">
    <property type="entry name" value="PROTEIN YCGL"/>
    <property type="match status" value="1"/>
</dbReference>
<dbReference type="Gene3D" id="3.10.510.20">
    <property type="entry name" value="YcgL domain"/>
    <property type="match status" value="1"/>
</dbReference>
<dbReference type="PANTHER" id="PTHR38109">
    <property type="entry name" value="PROTEIN YCGL"/>
    <property type="match status" value="1"/>
</dbReference>
<dbReference type="SUPFAM" id="SSF160191">
    <property type="entry name" value="YcgL-like"/>
    <property type="match status" value="1"/>
</dbReference>